<proteinExistence type="predicted"/>
<evidence type="ECO:0000256" key="1">
    <source>
        <dbReference type="SAM" id="MobiDB-lite"/>
    </source>
</evidence>
<sequence length="231" mass="26289">MSSGDALVSTDYSHQSSHSRSLIVIRERQLAFRVVESSEQKRQTSNKQLVMSLVVDQGERPPSEFLDERVSLCCSRLALFFALWRGGRNREKEEEKEEEEEEEEDENRVRGMGELDCWWKNGQLSRGYVTKQDNIRLTSPALVLSLSTHQKRSIRARMDQSCCPGQASVLVRGCVTSSSTTTTTTTAKQQTHKHGYHSRTHTPAKTNMQLPSSVLMELLPHYFHFVDNASN</sequence>
<comment type="caution">
    <text evidence="2">The sequence shown here is derived from an EMBL/GenBank/DDBJ whole genome shotgun (WGS) entry which is preliminary data.</text>
</comment>
<gene>
    <name evidence="2" type="ORF">LSTR_LSTR010757</name>
</gene>
<feature type="region of interest" description="Disordered" evidence="1">
    <location>
        <begin position="181"/>
        <end position="204"/>
    </location>
</feature>
<organism evidence="2 3">
    <name type="scientific">Laodelphax striatellus</name>
    <name type="common">Small brown planthopper</name>
    <name type="synonym">Delphax striatella</name>
    <dbReference type="NCBI Taxonomy" id="195883"/>
    <lineage>
        <taxon>Eukaryota</taxon>
        <taxon>Metazoa</taxon>
        <taxon>Ecdysozoa</taxon>
        <taxon>Arthropoda</taxon>
        <taxon>Hexapoda</taxon>
        <taxon>Insecta</taxon>
        <taxon>Pterygota</taxon>
        <taxon>Neoptera</taxon>
        <taxon>Paraneoptera</taxon>
        <taxon>Hemiptera</taxon>
        <taxon>Auchenorrhyncha</taxon>
        <taxon>Fulgoroidea</taxon>
        <taxon>Delphacidae</taxon>
        <taxon>Criomorphinae</taxon>
        <taxon>Laodelphax</taxon>
    </lineage>
</organism>
<protein>
    <submittedName>
        <fullName evidence="2">Uncharacterized protein</fullName>
    </submittedName>
</protein>
<evidence type="ECO:0000313" key="2">
    <source>
        <dbReference type="EMBL" id="RZF48667.1"/>
    </source>
</evidence>
<dbReference type="EMBL" id="QKKF02001335">
    <property type="protein sequence ID" value="RZF48667.1"/>
    <property type="molecule type" value="Genomic_DNA"/>
</dbReference>
<keyword evidence="3" id="KW-1185">Reference proteome</keyword>
<reference evidence="2 3" key="1">
    <citation type="journal article" date="2017" name="Gigascience">
        <title>Genome sequence of the small brown planthopper, Laodelphax striatellus.</title>
        <authorList>
            <person name="Zhu J."/>
            <person name="Jiang F."/>
            <person name="Wang X."/>
            <person name="Yang P."/>
            <person name="Bao Y."/>
            <person name="Zhao W."/>
            <person name="Wang W."/>
            <person name="Lu H."/>
            <person name="Wang Q."/>
            <person name="Cui N."/>
            <person name="Li J."/>
            <person name="Chen X."/>
            <person name="Luo L."/>
            <person name="Yu J."/>
            <person name="Kang L."/>
            <person name="Cui F."/>
        </authorList>
    </citation>
    <scope>NUCLEOTIDE SEQUENCE [LARGE SCALE GENOMIC DNA]</scope>
    <source>
        <strain evidence="2">Lst14</strain>
    </source>
</reference>
<evidence type="ECO:0000313" key="3">
    <source>
        <dbReference type="Proteomes" id="UP000291343"/>
    </source>
</evidence>
<dbReference type="Proteomes" id="UP000291343">
    <property type="component" value="Unassembled WGS sequence"/>
</dbReference>
<accession>A0A482XT47</accession>
<dbReference type="InParanoid" id="A0A482XT47"/>
<name>A0A482XT47_LAOST</name>
<feature type="compositionally biased region" description="Basic residues" evidence="1">
    <location>
        <begin position="190"/>
        <end position="202"/>
    </location>
</feature>
<dbReference type="AlphaFoldDB" id="A0A482XT47"/>